<dbReference type="SUPFAM" id="SSF54160">
    <property type="entry name" value="Chromo domain-like"/>
    <property type="match status" value="1"/>
</dbReference>
<sequence length="118" mass="13382">MDAQQLLPPYAISLHHASRLKLYSESDRDVAKDLVEQVAVGDSEFQVEALKEVRDNASRFEVRVQWLGPDEAESSWQPATAMYDDAPVLFRMWAKANAKLQLMPRLVAEMEQAMGHPL</sequence>
<dbReference type="PROSITE" id="PS50013">
    <property type="entry name" value="CHROMO_2"/>
    <property type="match status" value="1"/>
</dbReference>
<protein>
    <recommendedName>
        <fullName evidence="1">Chromo domain-containing protein</fullName>
    </recommendedName>
</protein>
<dbReference type="Gene3D" id="2.40.50.40">
    <property type="match status" value="1"/>
</dbReference>
<dbReference type="RefSeq" id="XP_008868019.1">
    <property type="nucleotide sequence ID" value="XM_008869797.1"/>
</dbReference>
<dbReference type="GeneID" id="20082206"/>
<evidence type="ECO:0000259" key="1">
    <source>
        <dbReference type="PROSITE" id="PS50013"/>
    </source>
</evidence>
<dbReference type="InterPro" id="IPR016197">
    <property type="entry name" value="Chromo-like_dom_sf"/>
</dbReference>
<dbReference type="EMBL" id="KI913959">
    <property type="protein sequence ID" value="ETW03790.1"/>
    <property type="molecule type" value="Genomic_DNA"/>
</dbReference>
<dbReference type="InterPro" id="IPR000953">
    <property type="entry name" value="Chromo/chromo_shadow_dom"/>
</dbReference>
<proteinExistence type="predicted"/>
<dbReference type="OrthoDB" id="78084at2759"/>
<reference evidence="2" key="1">
    <citation type="submission" date="2013-12" db="EMBL/GenBank/DDBJ databases">
        <title>The Genome Sequence of Aphanomyces invadans NJM9701.</title>
        <authorList>
            <consortium name="The Broad Institute Genomics Platform"/>
            <person name="Russ C."/>
            <person name="Tyler B."/>
            <person name="van West P."/>
            <person name="Dieguez-Uribeondo J."/>
            <person name="Young S.K."/>
            <person name="Zeng Q."/>
            <person name="Gargeya S."/>
            <person name="Fitzgerald M."/>
            <person name="Abouelleil A."/>
            <person name="Alvarado L."/>
            <person name="Chapman S.B."/>
            <person name="Gainer-Dewar J."/>
            <person name="Goldberg J."/>
            <person name="Griggs A."/>
            <person name="Gujja S."/>
            <person name="Hansen M."/>
            <person name="Howarth C."/>
            <person name="Imamovic A."/>
            <person name="Ireland A."/>
            <person name="Larimer J."/>
            <person name="McCowan C."/>
            <person name="Murphy C."/>
            <person name="Pearson M."/>
            <person name="Poon T.W."/>
            <person name="Priest M."/>
            <person name="Roberts A."/>
            <person name="Saif S."/>
            <person name="Shea T."/>
            <person name="Sykes S."/>
            <person name="Wortman J."/>
            <person name="Nusbaum C."/>
            <person name="Birren B."/>
        </authorList>
    </citation>
    <scope>NUCLEOTIDE SEQUENCE [LARGE SCALE GENOMIC DNA]</scope>
    <source>
        <strain evidence="2">NJM9701</strain>
    </source>
</reference>
<dbReference type="VEuPathDB" id="FungiDB:H310_05156"/>
<dbReference type="CDD" id="cd00024">
    <property type="entry name" value="CD_CSD"/>
    <property type="match status" value="1"/>
</dbReference>
<accession>A0A024UC55</accession>
<name>A0A024UC55_9STRA</name>
<organism evidence="2">
    <name type="scientific">Aphanomyces invadans</name>
    <dbReference type="NCBI Taxonomy" id="157072"/>
    <lineage>
        <taxon>Eukaryota</taxon>
        <taxon>Sar</taxon>
        <taxon>Stramenopiles</taxon>
        <taxon>Oomycota</taxon>
        <taxon>Saprolegniomycetes</taxon>
        <taxon>Saprolegniales</taxon>
        <taxon>Verrucalvaceae</taxon>
        <taxon>Aphanomyces</taxon>
    </lineage>
</organism>
<evidence type="ECO:0000313" key="2">
    <source>
        <dbReference type="EMBL" id="ETW03790.1"/>
    </source>
</evidence>
<dbReference type="AlphaFoldDB" id="A0A024UC55"/>
<feature type="domain" description="Chromo" evidence="1">
    <location>
        <begin position="45"/>
        <end position="105"/>
    </location>
</feature>
<gene>
    <name evidence="2" type="ORF">H310_05156</name>
</gene>